<dbReference type="EMBL" id="CP066744">
    <property type="protein sequence ID" value="QQK08002.1"/>
    <property type="molecule type" value="Genomic_DNA"/>
</dbReference>
<reference evidence="1 2" key="1">
    <citation type="journal article" date="2022" name="Int. J. Syst. Evol. Microbiol.">
        <title>Miniphocaeibacter halophilus sp. nov., an ammonium-tolerant acetate-producing bacterium isolated from a biogas system.</title>
        <authorList>
            <person name="Schnurer A."/>
            <person name="Singh A."/>
            <person name="Bi S."/>
            <person name="Qiao W."/>
            <person name="Westerholm M."/>
        </authorList>
    </citation>
    <scope>NUCLEOTIDE SEQUENCE [LARGE SCALE GENOMIC DNA]</scope>
    <source>
        <strain evidence="1 2">AMB_01</strain>
    </source>
</reference>
<dbReference type="Proteomes" id="UP000595814">
    <property type="component" value="Chromosome"/>
</dbReference>
<organism evidence="1 2">
    <name type="scientific">Miniphocaeibacter halophilus</name>
    <dbReference type="NCBI Taxonomy" id="2931922"/>
    <lineage>
        <taxon>Bacteria</taxon>
        <taxon>Bacillati</taxon>
        <taxon>Bacillota</taxon>
        <taxon>Tissierellia</taxon>
        <taxon>Tissierellales</taxon>
        <taxon>Peptoniphilaceae</taxon>
        <taxon>Miniphocaeibacter</taxon>
    </lineage>
</organism>
<keyword evidence="1" id="KW-0687">Ribonucleoprotein</keyword>
<evidence type="ECO:0000313" key="2">
    <source>
        <dbReference type="Proteomes" id="UP000595814"/>
    </source>
</evidence>
<name>A0AC61MR09_9FIRM</name>
<keyword evidence="1" id="KW-0689">Ribosomal protein</keyword>
<protein>
    <submittedName>
        <fullName evidence="1">50S ribosomal protein L10</fullName>
    </submittedName>
</protein>
<accession>A0AC61MR09</accession>
<proteinExistence type="predicted"/>
<sequence>MCSRSGGESLVKDYVLEKKQSVVNEIKENIESSKSIVLVDYRGLNVEELTDLRDRFRKEDVVYKVYKNTMMNFAFKELGLEDILELLEGPNAVAFSKEDPIAGARIANEFAKEHEKLEIKAGYLEGEFLDLEAVKDLASIPAREVLLAKLLGSFKAPISNFVYLVDAIAKKKDEESPAEEAVEA</sequence>
<keyword evidence="2" id="KW-1185">Reference proteome</keyword>
<evidence type="ECO:0000313" key="1">
    <source>
        <dbReference type="EMBL" id="QQK08002.1"/>
    </source>
</evidence>
<gene>
    <name evidence="1" type="ORF">JFY71_00240</name>
</gene>